<dbReference type="SUPFAM" id="SSF53271">
    <property type="entry name" value="PRTase-like"/>
    <property type="match status" value="1"/>
</dbReference>
<sequence length="245" mass="26685">MRQERLQTLLRGALRLVYPPRCLICGGLVESDHGLCGSCWRDTTFTGGLSCDLCAAPLPGRSEQAEHCDECRALVRPWAQGRAALLYRGNGRKLVLMLKHGDRTDIARPAARWMARSLRGLTDEALVVPVPLHLHRHLRRRYNQSALLGAGLARELGLRHVPDALRRVRATPSLDGRNRDERFAVLDGAIVPDLRAAGVVRGRRVILVDDVMTSGATLSAASRACKAAGAAQVVVSVLARVAKDT</sequence>
<evidence type="ECO:0000259" key="2">
    <source>
        <dbReference type="Pfam" id="PF00156"/>
    </source>
</evidence>
<proteinExistence type="inferred from homology"/>
<dbReference type="PANTHER" id="PTHR47505">
    <property type="entry name" value="DNA UTILIZATION PROTEIN YHGH"/>
    <property type="match status" value="1"/>
</dbReference>
<dbReference type="InterPro" id="IPR029057">
    <property type="entry name" value="PRTase-like"/>
</dbReference>
<dbReference type="STRING" id="311180.SAMN04488050_10795"/>
<comment type="similarity">
    <text evidence="1">Belongs to the ComF/GntX family.</text>
</comment>
<dbReference type="CDD" id="cd06223">
    <property type="entry name" value="PRTases_typeI"/>
    <property type="match status" value="1"/>
</dbReference>
<evidence type="ECO:0000259" key="3">
    <source>
        <dbReference type="Pfam" id="PF18912"/>
    </source>
</evidence>
<dbReference type="OrthoDB" id="9779910at2"/>
<gene>
    <name evidence="4" type="ORF">SAMN04488050_10795</name>
</gene>
<keyword evidence="5" id="KW-1185">Reference proteome</keyword>
<accession>A0A1I6U2J6</accession>
<dbReference type="InterPro" id="IPR051910">
    <property type="entry name" value="ComF/GntX_DNA_util-trans"/>
</dbReference>
<dbReference type="Pfam" id="PF18912">
    <property type="entry name" value="DZR_2"/>
    <property type="match status" value="1"/>
</dbReference>
<name>A0A1I6U2J6_9RHOB</name>
<dbReference type="Gene3D" id="3.40.50.2020">
    <property type="match status" value="1"/>
</dbReference>
<reference evidence="5" key="1">
    <citation type="submission" date="2016-10" db="EMBL/GenBank/DDBJ databases">
        <authorList>
            <person name="Varghese N."/>
            <person name="Submissions S."/>
        </authorList>
    </citation>
    <scope>NUCLEOTIDE SEQUENCE [LARGE SCALE GENOMIC DNA]</scope>
    <source>
        <strain evidence="5">DSM 26894</strain>
    </source>
</reference>
<organism evidence="4 5">
    <name type="scientific">Alloyangia pacifica</name>
    <dbReference type="NCBI Taxonomy" id="311180"/>
    <lineage>
        <taxon>Bacteria</taxon>
        <taxon>Pseudomonadati</taxon>
        <taxon>Pseudomonadota</taxon>
        <taxon>Alphaproteobacteria</taxon>
        <taxon>Rhodobacterales</taxon>
        <taxon>Roseobacteraceae</taxon>
        <taxon>Alloyangia</taxon>
    </lineage>
</organism>
<dbReference type="AlphaFoldDB" id="A0A1I6U2J6"/>
<evidence type="ECO:0000313" key="4">
    <source>
        <dbReference type="EMBL" id="SFS95642.1"/>
    </source>
</evidence>
<dbReference type="Pfam" id="PF00156">
    <property type="entry name" value="Pribosyltran"/>
    <property type="match status" value="1"/>
</dbReference>
<evidence type="ECO:0000256" key="1">
    <source>
        <dbReference type="ARBA" id="ARBA00008007"/>
    </source>
</evidence>
<dbReference type="InterPro" id="IPR044005">
    <property type="entry name" value="DZR_2"/>
</dbReference>
<evidence type="ECO:0000313" key="5">
    <source>
        <dbReference type="Proteomes" id="UP000199392"/>
    </source>
</evidence>
<feature type="domain" description="Double zinc ribbon" evidence="3">
    <location>
        <begin position="13"/>
        <end position="72"/>
    </location>
</feature>
<dbReference type="PANTHER" id="PTHR47505:SF1">
    <property type="entry name" value="DNA UTILIZATION PROTEIN YHGH"/>
    <property type="match status" value="1"/>
</dbReference>
<dbReference type="Proteomes" id="UP000199392">
    <property type="component" value="Unassembled WGS sequence"/>
</dbReference>
<dbReference type="RefSeq" id="WP_092425726.1">
    <property type="nucleotide sequence ID" value="NZ_FNCL01000007.1"/>
</dbReference>
<dbReference type="InterPro" id="IPR000836">
    <property type="entry name" value="PRTase_dom"/>
</dbReference>
<protein>
    <submittedName>
        <fullName evidence="4">ComF family protein</fullName>
    </submittedName>
</protein>
<feature type="domain" description="Phosphoribosyltransferase" evidence="2">
    <location>
        <begin position="186"/>
        <end position="242"/>
    </location>
</feature>
<dbReference type="EMBL" id="FOZW01000007">
    <property type="protein sequence ID" value="SFS95642.1"/>
    <property type="molecule type" value="Genomic_DNA"/>
</dbReference>